<keyword evidence="1" id="KW-0812">Transmembrane</keyword>
<evidence type="ECO:0000256" key="1">
    <source>
        <dbReference type="SAM" id="Phobius"/>
    </source>
</evidence>
<accession>A0ABX8RDZ0</accession>
<evidence type="ECO:0000313" key="2">
    <source>
        <dbReference type="EMBL" id="QXM06986.1"/>
    </source>
</evidence>
<feature type="transmembrane region" description="Helical" evidence="1">
    <location>
        <begin position="255"/>
        <end position="274"/>
    </location>
</feature>
<proteinExistence type="predicted"/>
<protein>
    <submittedName>
        <fullName evidence="2">YybS family protein</fullName>
    </submittedName>
</protein>
<name>A0ABX8RDZ0_9CLOT</name>
<feature type="transmembrane region" description="Helical" evidence="1">
    <location>
        <begin position="101"/>
        <end position="122"/>
    </location>
</feature>
<keyword evidence="1" id="KW-0472">Membrane</keyword>
<feature type="transmembrane region" description="Helical" evidence="1">
    <location>
        <begin position="171"/>
        <end position="203"/>
    </location>
</feature>
<organism evidence="2 3">
    <name type="scientific">Crassaminicella indica</name>
    <dbReference type="NCBI Taxonomy" id="2855394"/>
    <lineage>
        <taxon>Bacteria</taxon>
        <taxon>Bacillati</taxon>
        <taxon>Bacillota</taxon>
        <taxon>Clostridia</taxon>
        <taxon>Eubacteriales</taxon>
        <taxon>Clostridiaceae</taxon>
        <taxon>Crassaminicella</taxon>
    </lineage>
</organism>
<dbReference type="EMBL" id="CP078093">
    <property type="protein sequence ID" value="QXM06986.1"/>
    <property type="molecule type" value="Genomic_DNA"/>
</dbReference>
<reference evidence="2" key="1">
    <citation type="submission" date="2021-07" db="EMBL/GenBank/DDBJ databases">
        <title>Complete genome sequence of Crassaminicella sp. 143-21, isolated from a deep-sea hydrothermal vent.</title>
        <authorList>
            <person name="Li X."/>
        </authorList>
    </citation>
    <scope>NUCLEOTIDE SEQUENCE</scope>
    <source>
        <strain evidence="2">143-21</strain>
    </source>
</reference>
<sequence length="323" mass="36533">MNTQKKTRALVEAALMAALISIFTILLIYIPILTPVIFLVPVPFIILGKRQGIYFTILAVVVWGLVITSLIGLMQTIFLVLFIGIPAIAMGYMMNKSYAPYKVLAGGAVAALLGMLLSISLVNVLSNVNVIDQVIKQMKTAMDIYIKQMEMYKDMGVEPYKIKELKESLELFIQIIAMTIPAGMIVGSAFFVYMNYVIAIRILKRIGYKVEGLMPLRYMSLPKSFIMGTFLIVGLTAITKYLNVVDFQTLVLNEFLIFQLIYFIQGIAVVSYFLNHFKITKVLRIFIYLLLLFSREGVLIIAVLGFIDAIINFRKLKRDKEEF</sequence>
<feature type="transmembrane region" description="Helical" evidence="1">
    <location>
        <begin position="224"/>
        <end position="243"/>
    </location>
</feature>
<feature type="transmembrane region" description="Helical" evidence="1">
    <location>
        <begin position="286"/>
        <end position="311"/>
    </location>
</feature>
<feature type="transmembrane region" description="Helical" evidence="1">
    <location>
        <begin position="52"/>
        <end position="71"/>
    </location>
</feature>
<dbReference type="InterPro" id="IPR018710">
    <property type="entry name" value="DUF2232"/>
</dbReference>
<gene>
    <name evidence="2" type="ORF">KVH43_04520</name>
</gene>
<dbReference type="RefSeq" id="WP_218283678.1">
    <property type="nucleotide sequence ID" value="NZ_CP078093.1"/>
</dbReference>
<keyword evidence="3" id="KW-1185">Reference proteome</keyword>
<keyword evidence="1" id="KW-1133">Transmembrane helix</keyword>
<dbReference type="Proteomes" id="UP000886818">
    <property type="component" value="Chromosome"/>
</dbReference>
<feature type="transmembrane region" description="Helical" evidence="1">
    <location>
        <begin position="77"/>
        <end position="94"/>
    </location>
</feature>
<dbReference type="Pfam" id="PF09991">
    <property type="entry name" value="DUF2232"/>
    <property type="match status" value="1"/>
</dbReference>
<dbReference type="PANTHER" id="PTHR41324">
    <property type="entry name" value="MEMBRANE PROTEIN-RELATED"/>
    <property type="match status" value="1"/>
</dbReference>
<dbReference type="PANTHER" id="PTHR41324:SF1">
    <property type="entry name" value="DUF2232 DOMAIN-CONTAINING PROTEIN"/>
    <property type="match status" value="1"/>
</dbReference>
<feature type="transmembrane region" description="Helical" evidence="1">
    <location>
        <begin position="15"/>
        <end position="40"/>
    </location>
</feature>
<evidence type="ECO:0000313" key="3">
    <source>
        <dbReference type="Proteomes" id="UP000886818"/>
    </source>
</evidence>